<accession>A0A2P5W9R9</accession>
<proteinExistence type="predicted"/>
<reference evidence="1 2" key="1">
    <citation type="submission" date="2015-01" db="EMBL/GenBank/DDBJ databases">
        <title>Genome of allotetraploid Gossypium barbadense reveals genomic plasticity and fiber elongation in cotton evolution.</title>
        <authorList>
            <person name="Chen X."/>
            <person name="Liu X."/>
            <person name="Zhao B."/>
            <person name="Zheng H."/>
            <person name="Hu Y."/>
            <person name="Lu G."/>
            <person name="Yang C."/>
            <person name="Chen J."/>
            <person name="Shan C."/>
            <person name="Zhang L."/>
            <person name="Zhou Y."/>
            <person name="Wang L."/>
            <person name="Guo W."/>
            <person name="Bai Y."/>
            <person name="Ruan J."/>
            <person name="Shangguan X."/>
            <person name="Mao Y."/>
            <person name="Jiang J."/>
            <person name="Zhu Y."/>
            <person name="Lei J."/>
            <person name="Kang H."/>
            <person name="Chen S."/>
            <person name="He X."/>
            <person name="Wang R."/>
            <person name="Wang Y."/>
            <person name="Chen J."/>
            <person name="Wang L."/>
            <person name="Yu S."/>
            <person name="Wang B."/>
            <person name="Wei J."/>
            <person name="Song S."/>
            <person name="Lu X."/>
            <person name="Gao Z."/>
            <person name="Gu W."/>
            <person name="Deng X."/>
            <person name="Ma D."/>
            <person name="Wang S."/>
            <person name="Liang W."/>
            <person name="Fang L."/>
            <person name="Cai C."/>
            <person name="Zhu X."/>
            <person name="Zhou B."/>
            <person name="Zhang Y."/>
            <person name="Chen Z."/>
            <person name="Xu S."/>
            <person name="Zhu R."/>
            <person name="Wang S."/>
            <person name="Zhang T."/>
            <person name="Zhao G."/>
        </authorList>
    </citation>
    <scope>NUCLEOTIDE SEQUENCE [LARGE SCALE GENOMIC DNA]</scope>
    <source>
        <strain evidence="2">cv. Xinhai21</strain>
        <tissue evidence="1">Leaf</tissue>
    </source>
</reference>
<name>A0A2P5W9R9_GOSBA</name>
<evidence type="ECO:0000313" key="1">
    <source>
        <dbReference type="EMBL" id="PPR87844.1"/>
    </source>
</evidence>
<dbReference type="AlphaFoldDB" id="A0A2P5W9R9"/>
<organism evidence="1 2">
    <name type="scientific">Gossypium barbadense</name>
    <name type="common">Sea Island cotton</name>
    <name type="synonym">Hibiscus barbadensis</name>
    <dbReference type="NCBI Taxonomy" id="3634"/>
    <lineage>
        <taxon>Eukaryota</taxon>
        <taxon>Viridiplantae</taxon>
        <taxon>Streptophyta</taxon>
        <taxon>Embryophyta</taxon>
        <taxon>Tracheophyta</taxon>
        <taxon>Spermatophyta</taxon>
        <taxon>Magnoliopsida</taxon>
        <taxon>eudicotyledons</taxon>
        <taxon>Gunneridae</taxon>
        <taxon>Pentapetalae</taxon>
        <taxon>rosids</taxon>
        <taxon>malvids</taxon>
        <taxon>Malvales</taxon>
        <taxon>Malvaceae</taxon>
        <taxon>Malvoideae</taxon>
        <taxon>Gossypium</taxon>
    </lineage>
</organism>
<dbReference type="Proteomes" id="UP000239757">
    <property type="component" value="Unassembled WGS sequence"/>
</dbReference>
<dbReference type="EMBL" id="KZ668449">
    <property type="protein sequence ID" value="PPR87844.1"/>
    <property type="molecule type" value="Genomic_DNA"/>
</dbReference>
<protein>
    <submittedName>
        <fullName evidence="1">Uncharacterized protein</fullName>
    </submittedName>
</protein>
<evidence type="ECO:0000313" key="2">
    <source>
        <dbReference type="Proteomes" id="UP000239757"/>
    </source>
</evidence>
<sequence>MIILELGGFLGMYIRVPAEKNGNSITYKQVLSAEPTGKATTGTKMMRSRQKLPIFIYNTSKPPTNSAQNYNFDHPLAIKREEYQGLKFDSMRCQTLSNVGRVVHNLNSNNGVMDLGKHYKDLELPHNIHKMVVVDLDTSFKNQQLMTCVIRTEIT</sequence>
<gene>
    <name evidence="1" type="ORF">GOBAR_AA32836</name>
</gene>